<evidence type="ECO:0000313" key="3">
    <source>
        <dbReference type="EMBL" id="MDO6421782.1"/>
    </source>
</evidence>
<proteinExistence type="predicted"/>
<comment type="caution">
    <text evidence="3">The sequence shown here is derived from an EMBL/GenBank/DDBJ whole genome shotgun (WGS) entry which is preliminary data.</text>
</comment>
<evidence type="ECO:0000256" key="1">
    <source>
        <dbReference type="SAM" id="Phobius"/>
    </source>
</evidence>
<feature type="transmembrane region" description="Helical" evidence="1">
    <location>
        <begin position="129"/>
        <end position="148"/>
    </location>
</feature>
<reference evidence="3" key="1">
    <citation type="submission" date="2023-07" db="EMBL/GenBank/DDBJ databases">
        <title>Genome content predicts the carbon catabolic preferences of heterotrophic bacteria.</title>
        <authorList>
            <person name="Gralka M."/>
        </authorList>
    </citation>
    <scope>NUCLEOTIDE SEQUENCE</scope>
    <source>
        <strain evidence="3">I3M17_2</strain>
    </source>
</reference>
<dbReference type="RefSeq" id="WP_303491428.1">
    <property type="nucleotide sequence ID" value="NZ_JAUOPB010000003.1"/>
</dbReference>
<dbReference type="Proteomes" id="UP001169760">
    <property type="component" value="Unassembled WGS sequence"/>
</dbReference>
<evidence type="ECO:0000313" key="4">
    <source>
        <dbReference type="Proteomes" id="UP001169760"/>
    </source>
</evidence>
<dbReference type="SUPFAM" id="SSF103481">
    <property type="entry name" value="Multidrug resistance efflux transporter EmrE"/>
    <property type="match status" value="2"/>
</dbReference>
<keyword evidence="1" id="KW-0812">Transmembrane</keyword>
<feature type="domain" description="EamA" evidence="2">
    <location>
        <begin position="192"/>
        <end position="298"/>
    </location>
</feature>
<dbReference type="AlphaFoldDB" id="A0AAW7X5H5"/>
<feature type="domain" description="EamA" evidence="2">
    <location>
        <begin position="3"/>
        <end position="146"/>
    </location>
</feature>
<keyword evidence="1" id="KW-1133">Transmembrane helix</keyword>
<dbReference type="InterPro" id="IPR037185">
    <property type="entry name" value="EmrE-like"/>
</dbReference>
<feature type="transmembrane region" description="Helical" evidence="1">
    <location>
        <begin position="230"/>
        <end position="248"/>
    </location>
</feature>
<accession>A0AAW7X5H5</accession>
<evidence type="ECO:0000259" key="2">
    <source>
        <dbReference type="Pfam" id="PF00892"/>
    </source>
</evidence>
<protein>
    <submittedName>
        <fullName evidence="3">EamA family transporter</fullName>
    </submittedName>
</protein>
<dbReference type="InterPro" id="IPR000620">
    <property type="entry name" value="EamA_dom"/>
</dbReference>
<dbReference type="EMBL" id="JAUOPB010000003">
    <property type="protein sequence ID" value="MDO6421782.1"/>
    <property type="molecule type" value="Genomic_DNA"/>
</dbReference>
<dbReference type="Pfam" id="PF00892">
    <property type="entry name" value="EamA"/>
    <property type="match status" value="2"/>
</dbReference>
<gene>
    <name evidence="3" type="ORF">Q4521_04805</name>
</gene>
<organism evidence="3 4">
    <name type="scientific">Saccharophagus degradans</name>
    <dbReference type="NCBI Taxonomy" id="86304"/>
    <lineage>
        <taxon>Bacteria</taxon>
        <taxon>Pseudomonadati</taxon>
        <taxon>Pseudomonadota</taxon>
        <taxon>Gammaproteobacteria</taxon>
        <taxon>Cellvibrionales</taxon>
        <taxon>Cellvibrionaceae</taxon>
        <taxon>Saccharophagus</taxon>
    </lineage>
</organism>
<feature type="transmembrane region" description="Helical" evidence="1">
    <location>
        <begin position="36"/>
        <end position="54"/>
    </location>
</feature>
<feature type="transmembrane region" description="Helical" evidence="1">
    <location>
        <begin position="281"/>
        <end position="299"/>
    </location>
</feature>
<feature type="transmembrane region" description="Helical" evidence="1">
    <location>
        <begin position="190"/>
        <end position="214"/>
    </location>
</feature>
<keyword evidence="1" id="KW-0472">Membrane</keyword>
<feature type="transmembrane region" description="Helical" evidence="1">
    <location>
        <begin position="74"/>
        <end position="93"/>
    </location>
</feature>
<name>A0AAW7X5H5_9GAMM</name>
<dbReference type="GO" id="GO:0016020">
    <property type="term" value="C:membrane"/>
    <property type="evidence" value="ECO:0007669"/>
    <property type="project" value="InterPro"/>
</dbReference>
<sequence length="300" mass="33324">MTLWIAFTLMAVVMQAVRTAAQKDLSRALSPMATTLTRYLYGIPFVALYLVVLLQTNSEWANSFNYAQLNNARFLVFATVAAIVQIIATAFMVKMFTLKNFAIATSFAKTEAIQVALFASVFFQDHLNVYGWVSVFIGVVGVLFVSGLKVGKPQAISSATIFYGTLSGALFAWTSLSLREASLSLDLPLVYSAALTLMYMVIIQTVICAIYITFKERSQWQKLMTLKKRGLFVGATSALGSVGWFTAMSLQNPALVKTLGQVEFFITLGITHFYFKERIKWQEMVGIMCIFASILLILYV</sequence>
<feature type="transmembrane region" description="Helical" evidence="1">
    <location>
        <begin position="160"/>
        <end position="178"/>
    </location>
</feature>